<feature type="transmembrane region" description="Helical" evidence="1">
    <location>
        <begin position="50"/>
        <end position="71"/>
    </location>
</feature>
<feature type="transmembrane region" description="Helical" evidence="1">
    <location>
        <begin position="17"/>
        <end position="38"/>
    </location>
</feature>
<comment type="caution">
    <text evidence="2">The sequence shown here is derived from an EMBL/GenBank/DDBJ whole genome shotgun (WGS) entry which is preliminary data.</text>
</comment>
<organism evidence="2 3">
    <name type="scientific">Stachybotrys elegans</name>
    <dbReference type="NCBI Taxonomy" id="80388"/>
    <lineage>
        <taxon>Eukaryota</taxon>
        <taxon>Fungi</taxon>
        <taxon>Dikarya</taxon>
        <taxon>Ascomycota</taxon>
        <taxon>Pezizomycotina</taxon>
        <taxon>Sordariomycetes</taxon>
        <taxon>Hypocreomycetidae</taxon>
        <taxon>Hypocreales</taxon>
        <taxon>Stachybotryaceae</taxon>
        <taxon>Stachybotrys</taxon>
    </lineage>
</organism>
<protein>
    <submittedName>
        <fullName evidence="2">Uncharacterized protein</fullName>
    </submittedName>
</protein>
<evidence type="ECO:0000313" key="3">
    <source>
        <dbReference type="Proteomes" id="UP000813444"/>
    </source>
</evidence>
<evidence type="ECO:0000256" key="1">
    <source>
        <dbReference type="SAM" id="Phobius"/>
    </source>
</evidence>
<dbReference type="Proteomes" id="UP000813444">
    <property type="component" value="Unassembled WGS sequence"/>
</dbReference>
<keyword evidence="1" id="KW-1133">Transmembrane helix</keyword>
<proteinExistence type="predicted"/>
<sequence>MIAIIYPFSVAISKEHWLKWIAICETIEATLIIIFAMVPGISTSMEMACIVPFTSQASAIGIIIFASRGISSKRVPKHTSDHLSLLAFLLLLLSGLLLGLSLAGYYERLMLTQWLLYMTISTVGYRLPESSYQAEGDSEIGLHTNRQRNLSHSLPESPSSPNVGSH</sequence>
<reference evidence="2" key="1">
    <citation type="journal article" date="2021" name="Nat. Commun.">
        <title>Genetic determinants of endophytism in the Arabidopsis root mycobiome.</title>
        <authorList>
            <person name="Mesny F."/>
            <person name="Miyauchi S."/>
            <person name="Thiergart T."/>
            <person name="Pickel B."/>
            <person name="Atanasova L."/>
            <person name="Karlsson M."/>
            <person name="Huettel B."/>
            <person name="Barry K.W."/>
            <person name="Haridas S."/>
            <person name="Chen C."/>
            <person name="Bauer D."/>
            <person name="Andreopoulos W."/>
            <person name="Pangilinan J."/>
            <person name="LaButti K."/>
            <person name="Riley R."/>
            <person name="Lipzen A."/>
            <person name="Clum A."/>
            <person name="Drula E."/>
            <person name="Henrissat B."/>
            <person name="Kohler A."/>
            <person name="Grigoriev I.V."/>
            <person name="Martin F.M."/>
            <person name="Hacquard S."/>
        </authorList>
    </citation>
    <scope>NUCLEOTIDE SEQUENCE</scope>
    <source>
        <strain evidence="2">MPI-CAGE-CH-0235</strain>
    </source>
</reference>
<gene>
    <name evidence="2" type="ORF">B0I35DRAFT_445318</name>
</gene>
<keyword evidence="1" id="KW-0472">Membrane</keyword>
<dbReference type="OrthoDB" id="5098353at2759"/>
<dbReference type="AlphaFoldDB" id="A0A8K0SJ00"/>
<dbReference type="EMBL" id="JAGPNK010000023">
    <property type="protein sequence ID" value="KAH7304478.1"/>
    <property type="molecule type" value="Genomic_DNA"/>
</dbReference>
<keyword evidence="1" id="KW-0812">Transmembrane</keyword>
<accession>A0A8K0SJ00</accession>
<name>A0A8K0SJ00_9HYPO</name>
<feature type="transmembrane region" description="Helical" evidence="1">
    <location>
        <begin position="83"/>
        <end position="106"/>
    </location>
</feature>
<keyword evidence="3" id="KW-1185">Reference proteome</keyword>
<evidence type="ECO:0000313" key="2">
    <source>
        <dbReference type="EMBL" id="KAH7304478.1"/>
    </source>
</evidence>